<name>A0A926I7H6_9FIRM</name>
<evidence type="ECO:0000313" key="4">
    <source>
        <dbReference type="Proteomes" id="UP000610760"/>
    </source>
</evidence>
<protein>
    <recommendedName>
        <fullName evidence="5">GP-PDE domain-containing protein</fullName>
    </recommendedName>
</protein>
<dbReference type="Pfam" id="PF03009">
    <property type="entry name" value="GDPD"/>
    <property type="match status" value="1"/>
</dbReference>
<dbReference type="CDD" id="cd07197">
    <property type="entry name" value="nitrilase"/>
    <property type="match status" value="1"/>
</dbReference>
<keyword evidence="4" id="KW-1185">Reference proteome</keyword>
<dbReference type="EMBL" id="JACRSV010000007">
    <property type="protein sequence ID" value="MBC8561000.1"/>
    <property type="molecule type" value="Genomic_DNA"/>
</dbReference>
<dbReference type="PROSITE" id="PS51704">
    <property type="entry name" value="GP_PDE"/>
    <property type="match status" value="1"/>
</dbReference>
<accession>A0A926I7H6</accession>
<dbReference type="InterPro" id="IPR030395">
    <property type="entry name" value="GP_PDE_dom"/>
</dbReference>
<reference evidence="3" key="1">
    <citation type="submission" date="2020-08" db="EMBL/GenBank/DDBJ databases">
        <title>Genome public.</title>
        <authorList>
            <person name="Liu C."/>
            <person name="Sun Q."/>
        </authorList>
    </citation>
    <scope>NUCLEOTIDE SEQUENCE</scope>
    <source>
        <strain evidence="3">NSJ-33</strain>
    </source>
</reference>
<dbReference type="SUPFAM" id="SSF51695">
    <property type="entry name" value="PLC-like phosphodiesterases"/>
    <property type="match status" value="1"/>
</dbReference>
<evidence type="ECO:0008006" key="5">
    <source>
        <dbReference type="Google" id="ProtNLM"/>
    </source>
</evidence>
<gene>
    <name evidence="3" type="ORF">H8710_13110</name>
</gene>
<dbReference type="Proteomes" id="UP000610760">
    <property type="component" value="Unassembled WGS sequence"/>
</dbReference>
<dbReference type="PANTHER" id="PTHR46211:SF14">
    <property type="entry name" value="GLYCEROPHOSPHODIESTER PHOSPHODIESTERASE"/>
    <property type="match status" value="1"/>
</dbReference>
<dbReference type="InterPro" id="IPR036526">
    <property type="entry name" value="C-N_Hydrolase_sf"/>
</dbReference>
<dbReference type="RefSeq" id="WP_249296303.1">
    <property type="nucleotide sequence ID" value="NZ_JACRSV010000007.1"/>
</dbReference>
<dbReference type="Gene3D" id="3.20.20.190">
    <property type="entry name" value="Phosphatidylinositol (PI) phosphodiesterase"/>
    <property type="match status" value="1"/>
</dbReference>
<dbReference type="PROSITE" id="PS50263">
    <property type="entry name" value="CN_HYDROLASE"/>
    <property type="match status" value="1"/>
</dbReference>
<feature type="domain" description="CN hydrolase" evidence="1">
    <location>
        <begin position="1"/>
        <end position="244"/>
    </location>
</feature>
<dbReference type="PANTHER" id="PTHR46211">
    <property type="entry name" value="GLYCEROPHOSPHORYL DIESTER PHOSPHODIESTERASE"/>
    <property type="match status" value="1"/>
</dbReference>
<evidence type="ECO:0000313" key="3">
    <source>
        <dbReference type="EMBL" id="MBC8561000.1"/>
    </source>
</evidence>
<evidence type="ECO:0000259" key="2">
    <source>
        <dbReference type="PROSITE" id="PS51704"/>
    </source>
</evidence>
<dbReference type="InterPro" id="IPR017946">
    <property type="entry name" value="PLC-like_Pdiesterase_TIM-brl"/>
</dbReference>
<dbReference type="GO" id="GO:0008081">
    <property type="term" value="F:phosphoric diester hydrolase activity"/>
    <property type="evidence" value="ECO:0007669"/>
    <property type="project" value="InterPro"/>
</dbReference>
<proteinExistence type="predicted"/>
<dbReference type="Gene3D" id="3.60.110.10">
    <property type="entry name" value="Carbon-nitrogen hydrolase"/>
    <property type="match status" value="1"/>
</dbReference>
<dbReference type="Pfam" id="PF00795">
    <property type="entry name" value="CN_hydrolase"/>
    <property type="match status" value="1"/>
</dbReference>
<evidence type="ECO:0000259" key="1">
    <source>
        <dbReference type="PROSITE" id="PS50263"/>
    </source>
</evidence>
<dbReference type="GO" id="GO:0006629">
    <property type="term" value="P:lipid metabolic process"/>
    <property type="evidence" value="ECO:0007669"/>
    <property type="project" value="InterPro"/>
</dbReference>
<feature type="domain" description="GP-PDE" evidence="2">
    <location>
        <begin position="291"/>
        <end position="529"/>
    </location>
</feature>
<comment type="caution">
    <text evidence="3">The sequence shown here is derived from an EMBL/GenBank/DDBJ whole genome shotgun (WGS) entry which is preliminary data.</text>
</comment>
<sequence length="534" mass="60718">MKVCIVQPEYSTDYKRSNELFQKELEYLRACDETIDIIVMPESCDCPALAKNKNEAEQSSSRYRDILLKEAANTAKRCSAMVFINARSQGEKGLRNTTYAFDREGRLAGKYFKQHLVPGEVSELKLDSGYTFEFSEPTVIEIEGIRFGFLVCYDFYFYEAFANMARQKLDIIIGCSHQRSDTHRASQVMSQFLAYNTNAFVIRSSVSMDEASDIGGASMVVAPDGKVLCNMRSRIGMETADIDLSNKYYKPAGYGNPPAAHYEYIEKGRRPWKYRPAGSAIVKPDAIMPYPRICAHRGFNTVAPENSLPAFGAAVAMGAEEIEFDLWQTADSKIVSSHDSTLDRVSDGHGFIYEKTYDELLQLDFGAVHGEHFKGLKVLTFEKILEKFSCHTVMNIHIKSQNNTDPLPEQYLKDIVALIDKYDCRKYVYFMTGNDTVLEQLRNIAPDICRCCGGGDAPWEMVERAIKYDCKKIQLFKPWFNQEMIDKAHRNGMVCNVFWSDDPEEARKFLHMGIDTILTNDYGIISQIIKEQAE</sequence>
<dbReference type="InterPro" id="IPR003010">
    <property type="entry name" value="C-N_Hydrolase"/>
</dbReference>
<dbReference type="AlphaFoldDB" id="A0A926I7H6"/>
<organism evidence="3 4">
    <name type="scientific">Fumia xinanensis</name>
    <dbReference type="NCBI Taxonomy" id="2763659"/>
    <lineage>
        <taxon>Bacteria</taxon>
        <taxon>Bacillati</taxon>
        <taxon>Bacillota</taxon>
        <taxon>Clostridia</taxon>
        <taxon>Eubacteriales</taxon>
        <taxon>Oscillospiraceae</taxon>
        <taxon>Fumia</taxon>
    </lineage>
</organism>
<dbReference type="SUPFAM" id="SSF56317">
    <property type="entry name" value="Carbon-nitrogen hydrolase"/>
    <property type="match status" value="1"/>
</dbReference>